<evidence type="ECO:0000313" key="1">
    <source>
        <dbReference type="EMBL" id="CAE7391559.1"/>
    </source>
</evidence>
<name>A0A812Q497_9DINO</name>
<evidence type="ECO:0000313" key="2">
    <source>
        <dbReference type="Proteomes" id="UP000604046"/>
    </source>
</evidence>
<organism evidence="1 2">
    <name type="scientific">Symbiodinium natans</name>
    <dbReference type="NCBI Taxonomy" id="878477"/>
    <lineage>
        <taxon>Eukaryota</taxon>
        <taxon>Sar</taxon>
        <taxon>Alveolata</taxon>
        <taxon>Dinophyceae</taxon>
        <taxon>Suessiales</taxon>
        <taxon>Symbiodiniaceae</taxon>
        <taxon>Symbiodinium</taxon>
    </lineage>
</organism>
<feature type="non-terminal residue" evidence="1">
    <location>
        <position position="1"/>
    </location>
</feature>
<dbReference type="AlphaFoldDB" id="A0A812Q497"/>
<gene>
    <name evidence="1" type="ORF">SNAT2548_LOCUS21340</name>
</gene>
<reference evidence="1" key="1">
    <citation type="submission" date="2021-02" db="EMBL/GenBank/DDBJ databases">
        <authorList>
            <person name="Dougan E. K."/>
            <person name="Rhodes N."/>
            <person name="Thang M."/>
            <person name="Chan C."/>
        </authorList>
    </citation>
    <scope>NUCLEOTIDE SEQUENCE</scope>
</reference>
<dbReference type="EMBL" id="CAJNDS010002248">
    <property type="protein sequence ID" value="CAE7391559.1"/>
    <property type="molecule type" value="Genomic_DNA"/>
</dbReference>
<protein>
    <submittedName>
        <fullName evidence="1">Uncharacterized protein</fullName>
    </submittedName>
</protein>
<comment type="caution">
    <text evidence="1">The sequence shown here is derived from an EMBL/GenBank/DDBJ whole genome shotgun (WGS) entry which is preliminary data.</text>
</comment>
<proteinExistence type="predicted"/>
<keyword evidence="2" id="KW-1185">Reference proteome</keyword>
<feature type="non-terminal residue" evidence="1">
    <location>
        <position position="88"/>
    </location>
</feature>
<accession>A0A812Q497</accession>
<dbReference type="Proteomes" id="UP000604046">
    <property type="component" value="Unassembled WGS sequence"/>
</dbReference>
<sequence length="88" mass="9889">AALEEEDARERRQAPLTDILVADAQGRAGHIAACPFGWGRSSGCKARRKGTSSTTRASCWRMRSPSVRSWRRRWWRMTRSGSQRANGA</sequence>